<comment type="caution">
    <text evidence="2">The sequence shown here is derived from an EMBL/GenBank/DDBJ whole genome shotgun (WGS) entry which is preliminary data.</text>
</comment>
<feature type="chain" id="PRO_5043948687" description="Secreted protein" evidence="1">
    <location>
        <begin position="38"/>
        <end position="247"/>
    </location>
</feature>
<dbReference type="AlphaFoldDB" id="A0AAX2SEY4"/>
<sequence>MTQQHDAARTLTRRTLAKGAAWSVPVIAAASVAPALAASSQCQPALRFSGGMFYDFGTIDSGTGRTNQYLTLGGQTYVDNLPPGVIVTDISYTFWMENRQGQDSSGPGVFWMGNSTASTRNTCSNGTCNASWSPTSGSGFRSRVTNTVNNTTVEHPNAGPLPSWDVNMFWSAAQDTGNRYKVDSQTGCRNFDSGPSGRFRVDYTGVVALTTADVRNGKKRIRSFAEVTATLNTGQKLTKSYPVVYTG</sequence>
<gene>
    <name evidence="2" type="ORF">E4P33_06160</name>
</gene>
<dbReference type="PROSITE" id="PS51318">
    <property type="entry name" value="TAT"/>
    <property type="match status" value="1"/>
</dbReference>
<evidence type="ECO:0008006" key="4">
    <source>
        <dbReference type="Google" id="ProtNLM"/>
    </source>
</evidence>
<reference evidence="2 3" key="1">
    <citation type="submission" date="2019-03" db="EMBL/GenBank/DDBJ databases">
        <title>Genome Sequencing and Assembly of Various Microbes Isolated from Alder Root Nodule.</title>
        <authorList>
            <person name="Swanson E."/>
            <person name="Sevigny J.L."/>
            <person name="Pesce C."/>
            <person name="Davis I."/>
            <person name="Kleiner V."/>
            <person name="Tisa L."/>
        </authorList>
    </citation>
    <scope>NUCLEOTIDE SEQUENCE [LARGE SCALE GENOMIC DNA]</scope>
    <source>
        <strain evidence="2 3">4R-31</strain>
    </source>
</reference>
<feature type="signal peptide" evidence="1">
    <location>
        <begin position="1"/>
        <end position="37"/>
    </location>
</feature>
<organism evidence="2 3">
    <name type="scientific">Kocuria rhizophila</name>
    <dbReference type="NCBI Taxonomy" id="72000"/>
    <lineage>
        <taxon>Bacteria</taxon>
        <taxon>Bacillati</taxon>
        <taxon>Actinomycetota</taxon>
        <taxon>Actinomycetes</taxon>
        <taxon>Micrococcales</taxon>
        <taxon>Micrococcaceae</taxon>
        <taxon>Kocuria</taxon>
    </lineage>
</organism>
<dbReference type="EMBL" id="SPNK01000005">
    <property type="protein sequence ID" value="TFI01704.1"/>
    <property type="molecule type" value="Genomic_DNA"/>
</dbReference>
<evidence type="ECO:0000313" key="3">
    <source>
        <dbReference type="Proteomes" id="UP000298017"/>
    </source>
</evidence>
<dbReference type="Proteomes" id="UP000298017">
    <property type="component" value="Unassembled WGS sequence"/>
</dbReference>
<keyword evidence="1" id="KW-0732">Signal</keyword>
<accession>A0AAX2SEY4</accession>
<dbReference type="InterPro" id="IPR006311">
    <property type="entry name" value="TAT_signal"/>
</dbReference>
<protein>
    <recommendedName>
        <fullName evidence="4">Secreted protein</fullName>
    </recommendedName>
</protein>
<dbReference type="RefSeq" id="WP_070637258.1">
    <property type="nucleotide sequence ID" value="NZ_CABMOG010000004.1"/>
</dbReference>
<evidence type="ECO:0000256" key="1">
    <source>
        <dbReference type="SAM" id="SignalP"/>
    </source>
</evidence>
<name>A0AAX2SEY4_KOCRH</name>
<proteinExistence type="predicted"/>
<keyword evidence="3" id="KW-1185">Reference proteome</keyword>
<evidence type="ECO:0000313" key="2">
    <source>
        <dbReference type="EMBL" id="TFI01704.1"/>
    </source>
</evidence>